<dbReference type="AlphaFoldDB" id="A0A5E4PW33"/>
<keyword evidence="3" id="KW-1185">Reference proteome</keyword>
<evidence type="ECO:0000256" key="1">
    <source>
        <dbReference type="SAM" id="SignalP"/>
    </source>
</evidence>
<evidence type="ECO:0000313" key="2">
    <source>
        <dbReference type="EMBL" id="VVC89374.1"/>
    </source>
</evidence>
<proteinExistence type="predicted"/>
<reference evidence="2 3" key="1">
    <citation type="submission" date="2017-07" db="EMBL/GenBank/DDBJ databases">
        <authorList>
            <person name="Talla V."/>
            <person name="Backstrom N."/>
        </authorList>
    </citation>
    <scope>NUCLEOTIDE SEQUENCE [LARGE SCALE GENOMIC DNA]</scope>
</reference>
<feature type="chain" id="PRO_5023136419" evidence="1">
    <location>
        <begin position="33"/>
        <end position="93"/>
    </location>
</feature>
<dbReference type="Proteomes" id="UP000324832">
    <property type="component" value="Unassembled WGS sequence"/>
</dbReference>
<keyword evidence="1" id="KW-0732">Signal</keyword>
<gene>
    <name evidence="2" type="ORF">LSINAPIS_LOCUS2511</name>
</gene>
<evidence type="ECO:0000313" key="3">
    <source>
        <dbReference type="Proteomes" id="UP000324832"/>
    </source>
</evidence>
<dbReference type="EMBL" id="FZQP02000526">
    <property type="protein sequence ID" value="VVC89374.1"/>
    <property type="molecule type" value="Genomic_DNA"/>
</dbReference>
<sequence>MNVGLLCNIYCHTMSTLRQIVMFLCIVVVASALPRPDCAGHPLPPGPGISYGGIPYGSVSGDVAASLNRQASIPGLSYLHTNDHRLHNIEQYL</sequence>
<name>A0A5E4PW33_9NEOP</name>
<organism evidence="2 3">
    <name type="scientific">Leptidea sinapis</name>
    <dbReference type="NCBI Taxonomy" id="189913"/>
    <lineage>
        <taxon>Eukaryota</taxon>
        <taxon>Metazoa</taxon>
        <taxon>Ecdysozoa</taxon>
        <taxon>Arthropoda</taxon>
        <taxon>Hexapoda</taxon>
        <taxon>Insecta</taxon>
        <taxon>Pterygota</taxon>
        <taxon>Neoptera</taxon>
        <taxon>Endopterygota</taxon>
        <taxon>Lepidoptera</taxon>
        <taxon>Glossata</taxon>
        <taxon>Ditrysia</taxon>
        <taxon>Papilionoidea</taxon>
        <taxon>Pieridae</taxon>
        <taxon>Dismorphiinae</taxon>
        <taxon>Leptidea</taxon>
    </lineage>
</organism>
<accession>A0A5E4PW33</accession>
<protein>
    <submittedName>
        <fullName evidence="2">Uncharacterized protein</fullName>
    </submittedName>
</protein>
<feature type="signal peptide" evidence="1">
    <location>
        <begin position="1"/>
        <end position="32"/>
    </location>
</feature>